<reference evidence="1 2" key="1">
    <citation type="submission" date="2019-08" db="EMBL/GenBank/DDBJ databases">
        <authorList>
            <person name="Khan S.A."/>
            <person name="Jeon C.O."/>
            <person name="Jeong S.E."/>
        </authorList>
    </citation>
    <scope>NUCLEOTIDE SEQUENCE [LARGE SCALE GENOMIC DNA]</scope>
    <source>
        <strain evidence="2">IMCC1728</strain>
    </source>
</reference>
<sequence length="327" mass="35379">MYLTGSVRLLDAGTATDSELAFAEQRARAFNGTLGASVELTREWRASGALSGGSVQIDGQPRSLNATGTGGLTWTSHGLAFGEWRYTPSLGASGSATRSSQMPLRKAAGVQGNHGVSRTWMAGPADSVSVNLTQSLALLRESLTPDVTRALALGQPVLAGRRRRREPELCGPVGQRLAHLRAGDGPLPAGQCAVQPPHAAHALLELERQPDRQSARSDATQLDPFTGTLRQAGLGWQRFYSGTLSYEHQRFLDVPRLRYALILTVNSQQLESRALGDVDAPLERITESLESRVDYSIGRLEARLSARLARIEGRSVTALFARVQRRY</sequence>
<accession>A0A5C6TYI9</accession>
<organism evidence="1 2">
    <name type="scientific">Piscinibacter aquaticus</name>
    <dbReference type="NCBI Taxonomy" id="392597"/>
    <lineage>
        <taxon>Bacteria</taxon>
        <taxon>Pseudomonadati</taxon>
        <taxon>Pseudomonadota</taxon>
        <taxon>Betaproteobacteria</taxon>
        <taxon>Burkholderiales</taxon>
        <taxon>Sphaerotilaceae</taxon>
        <taxon>Piscinibacter</taxon>
    </lineage>
</organism>
<protein>
    <submittedName>
        <fullName evidence="1">Uncharacterized protein</fullName>
    </submittedName>
</protein>
<evidence type="ECO:0000313" key="1">
    <source>
        <dbReference type="EMBL" id="TXC65200.1"/>
    </source>
</evidence>
<comment type="caution">
    <text evidence="1">The sequence shown here is derived from an EMBL/GenBank/DDBJ whole genome shotgun (WGS) entry which is preliminary data.</text>
</comment>
<dbReference type="AlphaFoldDB" id="A0A5C6TYI9"/>
<dbReference type="EMBL" id="VOPW01000001">
    <property type="protein sequence ID" value="TXC65200.1"/>
    <property type="molecule type" value="Genomic_DNA"/>
</dbReference>
<dbReference type="Proteomes" id="UP000321832">
    <property type="component" value="Unassembled WGS sequence"/>
</dbReference>
<gene>
    <name evidence="1" type="ORF">FSC37_00810</name>
</gene>
<proteinExistence type="predicted"/>
<evidence type="ECO:0000313" key="2">
    <source>
        <dbReference type="Proteomes" id="UP000321832"/>
    </source>
</evidence>
<keyword evidence="2" id="KW-1185">Reference proteome</keyword>
<name>A0A5C6TYI9_9BURK</name>